<evidence type="ECO:0000256" key="6">
    <source>
        <dbReference type="SAM" id="MobiDB-lite"/>
    </source>
</evidence>
<dbReference type="InterPro" id="IPR015919">
    <property type="entry name" value="Cadherin-like_sf"/>
</dbReference>
<evidence type="ECO:0000313" key="10">
    <source>
        <dbReference type="Proteomes" id="UP000005237"/>
    </source>
</evidence>
<dbReference type="PANTHER" id="PTHR24028:SF146">
    <property type="entry name" value="CADHERIN 96CB, ISOFORM D-RELATED"/>
    <property type="match status" value="1"/>
</dbReference>
<feature type="domain" description="Cadherin" evidence="8">
    <location>
        <begin position="899"/>
        <end position="1004"/>
    </location>
</feature>
<dbReference type="CDD" id="cd11304">
    <property type="entry name" value="Cadherin_repeat"/>
    <property type="match status" value="1"/>
</dbReference>
<feature type="signal peptide" evidence="7">
    <location>
        <begin position="1"/>
        <end position="19"/>
    </location>
</feature>
<feature type="region of interest" description="Disordered" evidence="6">
    <location>
        <begin position="321"/>
        <end position="348"/>
    </location>
</feature>
<evidence type="ECO:0000256" key="5">
    <source>
        <dbReference type="PROSITE-ProRule" id="PRU00043"/>
    </source>
</evidence>
<feature type="compositionally biased region" description="Polar residues" evidence="6">
    <location>
        <begin position="332"/>
        <end position="343"/>
    </location>
</feature>
<evidence type="ECO:0000313" key="9">
    <source>
        <dbReference type="EnsemblMetazoa" id="CJA19105.1"/>
    </source>
</evidence>
<dbReference type="InterPro" id="IPR002126">
    <property type="entry name" value="Cadherin-like_dom"/>
</dbReference>
<organism evidence="9 10">
    <name type="scientific">Caenorhabditis japonica</name>
    <dbReference type="NCBI Taxonomy" id="281687"/>
    <lineage>
        <taxon>Eukaryota</taxon>
        <taxon>Metazoa</taxon>
        <taxon>Ecdysozoa</taxon>
        <taxon>Nematoda</taxon>
        <taxon>Chromadorea</taxon>
        <taxon>Rhabditida</taxon>
        <taxon>Rhabditina</taxon>
        <taxon>Rhabditomorpha</taxon>
        <taxon>Rhabditoidea</taxon>
        <taxon>Rhabditidae</taxon>
        <taxon>Peloderinae</taxon>
        <taxon>Caenorhabditis</taxon>
    </lineage>
</organism>
<dbReference type="PROSITE" id="PS50268">
    <property type="entry name" value="CADHERIN_2"/>
    <property type="match status" value="1"/>
</dbReference>
<evidence type="ECO:0000256" key="2">
    <source>
        <dbReference type="ARBA" id="ARBA00022692"/>
    </source>
</evidence>
<feature type="region of interest" description="Disordered" evidence="6">
    <location>
        <begin position="77"/>
        <end position="96"/>
    </location>
</feature>
<evidence type="ECO:0000259" key="8">
    <source>
        <dbReference type="PROSITE" id="PS50268"/>
    </source>
</evidence>
<evidence type="ECO:0000256" key="4">
    <source>
        <dbReference type="ARBA" id="ARBA00023180"/>
    </source>
</evidence>
<evidence type="ECO:0000256" key="3">
    <source>
        <dbReference type="ARBA" id="ARBA00022989"/>
    </source>
</evidence>
<dbReference type="GO" id="GO:0005886">
    <property type="term" value="C:plasma membrane"/>
    <property type="evidence" value="ECO:0007669"/>
    <property type="project" value="TreeGrafter"/>
</dbReference>
<keyword evidence="4" id="KW-0325">Glycoprotein</keyword>
<reference evidence="9" key="2">
    <citation type="submission" date="2022-06" db="UniProtKB">
        <authorList>
            <consortium name="EnsemblMetazoa"/>
        </authorList>
    </citation>
    <scope>IDENTIFICATION</scope>
    <source>
        <strain evidence="9">DF5081</strain>
    </source>
</reference>
<dbReference type="SUPFAM" id="SSF49313">
    <property type="entry name" value="Cadherin-like"/>
    <property type="match status" value="1"/>
</dbReference>
<accession>A0A8R1E379</accession>
<keyword evidence="2" id="KW-0812">Transmembrane</keyword>
<dbReference type="GO" id="GO:0007156">
    <property type="term" value="P:homophilic cell adhesion via plasma membrane adhesion molecules"/>
    <property type="evidence" value="ECO:0007669"/>
    <property type="project" value="InterPro"/>
</dbReference>
<evidence type="ECO:0000256" key="7">
    <source>
        <dbReference type="SAM" id="SignalP"/>
    </source>
</evidence>
<keyword evidence="3" id="KW-0472">Membrane</keyword>
<dbReference type="InterPro" id="IPR050174">
    <property type="entry name" value="Protocadherin/Cadherin-CA"/>
</dbReference>
<feature type="region of interest" description="Disordered" evidence="6">
    <location>
        <begin position="266"/>
        <end position="293"/>
    </location>
</feature>
<keyword evidence="10" id="KW-1185">Reference proteome</keyword>
<dbReference type="Gene3D" id="2.60.40.60">
    <property type="entry name" value="Cadherins"/>
    <property type="match status" value="1"/>
</dbReference>
<keyword evidence="3" id="KW-1133">Transmembrane helix</keyword>
<dbReference type="PANTHER" id="PTHR24028">
    <property type="entry name" value="CADHERIN-87A"/>
    <property type="match status" value="1"/>
</dbReference>
<proteinExistence type="predicted"/>
<feature type="compositionally biased region" description="Acidic residues" evidence="6">
    <location>
        <begin position="273"/>
        <end position="283"/>
    </location>
</feature>
<dbReference type="GO" id="GO:0005509">
    <property type="term" value="F:calcium ion binding"/>
    <property type="evidence" value="ECO:0007669"/>
    <property type="project" value="UniProtKB-UniRule"/>
</dbReference>
<sequence length="1013" mass="111839">MRDFSLLLFLFSLWSCSLANDEFHVHSLKHVQKRHDIPLEFIMNSQEHSDIRRSVRVEKNMQRLSSDKFLIRRHDVAPVPEPAPSDSTEVVGEPESVPDKFDQPSYDFMIPEGRSENSTILAVVDFITRKHNVKPTFIVNFDDNQWFDVGNVEKTTADNADVYKATVVLRAGADVSIVKTDGGVYKFVVEAQQGDVVLATTNISVDVLSLAPTTKRVRVTEHAEVEDTTADSSTVSEEMLELGGVFGASSDDDLTTTEVPRSTLAAEEAVNEKEEEEEVEVFETESSGDNVSPTITTTTTLEPHLDDLEGSGALLSFTSSPEEIKEQEEQENLSSAELLTPNSPEEAPIDGPITILPLLASEEGKIEPIDAQIQLLGAQESSPIFIPANSNHGDVIRNLSIVLNSSNLSSPINAELSIEPKGILSIRPIRVKVNEQAMLFIDTIEPLRTSDKKLEIIANFSGAIIRHPITVQFARDTEEMMGSEMVSLREIELGVVETAESGRTIGSVDGDMKILGGQNSQLFSLVGNDIILTCGQFSTDKCLQDNTQKTFTLMLMPQNGTFAPLQVTIRVLQTPSLRTSDKVVRISDNRIISPFAVITERTTKNIKLDGSAAKFLGFVKAQDGLYQLIVANSAPSGRYTLEISLEDLDNSPMHSVDVFVENSLSHAHFRKPKYSVDIDVNNAKEDLKLTQVELEGVPIDEAKIMVLDGNPGWVTVEDYGGKVKVGKYDGPMYNGVYPIRIGAVDKKTWTILTETLVELHVTNGEEKEALEVTESNSLSIVLEKTFDREKTKEFHVELDNSKGQLKLDPKSVFGVDETGKRVAVEPTSITVTKSSLQLSPSSLKIHRLRILTFTLLSLSHPLPTQKISVLIRLISSPEYLETVRRNAARPVYPEPWSRHQNVISVEMNEELAPGQVVGVFPAVSPVADNLKSIQKIKLEGDMKDAFLFDEQTGELKVNQRIDFESLSENQKTFDLTLTSGEKNFESVAILRVKVLDVDDNSPVINTGNAEVVS</sequence>
<evidence type="ECO:0000256" key="1">
    <source>
        <dbReference type="ARBA" id="ARBA00004167"/>
    </source>
</evidence>
<name>A0A8R1E379_CAEJA</name>
<dbReference type="Proteomes" id="UP000005237">
    <property type="component" value="Unassembled WGS sequence"/>
</dbReference>
<feature type="chain" id="PRO_5035793451" evidence="7">
    <location>
        <begin position="20"/>
        <end position="1013"/>
    </location>
</feature>
<comment type="subcellular location">
    <subcellularLocation>
        <location evidence="1">Membrane</location>
        <topology evidence="1">Single-pass membrane protein</topology>
    </subcellularLocation>
</comment>
<dbReference type="AlphaFoldDB" id="A0A8R1E379"/>
<protein>
    <submittedName>
        <fullName evidence="9">Cadherin domain-containing protein</fullName>
    </submittedName>
</protein>
<keyword evidence="7" id="KW-0732">Signal</keyword>
<reference evidence="10" key="1">
    <citation type="submission" date="2010-08" db="EMBL/GenBank/DDBJ databases">
        <authorList>
            <consortium name="Caenorhabditis japonica Sequencing Consortium"/>
            <person name="Wilson R.K."/>
        </authorList>
    </citation>
    <scope>NUCLEOTIDE SEQUENCE [LARGE SCALE GENOMIC DNA]</scope>
    <source>
        <strain evidence="10">DF5081</strain>
    </source>
</reference>
<dbReference type="EnsemblMetazoa" id="CJA19105.1">
    <property type="protein sequence ID" value="CJA19105.1"/>
    <property type="gene ID" value="WBGene00138308"/>
</dbReference>
<keyword evidence="5" id="KW-0106">Calcium</keyword>